<keyword evidence="3" id="KW-0472">Membrane</keyword>
<feature type="transmembrane region" description="Helical" evidence="3">
    <location>
        <begin position="20"/>
        <end position="37"/>
    </location>
</feature>
<dbReference type="EMBL" id="KZ819291">
    <property type="protein sequence ID" value="PWN98591.1"/>
    <property type="molecule type" value="Genomic_DNA"/>
</dbReference>
<gene>
    <name evidence="5" type="ORF">FA09DRAFT_338442</name>
</gene>
<evidence type="ECO:0000259" key="4">
    <source>
        <dbReference type="Pfam" id="PF13649"/>
    </source>
</evidence>
<dbReference type="STRING" id="58919.A0A316ZAI0"/>
<keyword evidence="1 5" id="KW-0489">Methyltransferase</keyword>
<proteinExistence type="predicted"/>
<dbReference type="InterPro" id="IPR029063">
    <property type="entry name" value="SAM-dependent_MTases_sf"/>
</dbReference>
<evidence type="ECO:0000256" key="1">
    <source>
        <dbReference type="ARBA" id="ARBA00022603"/>
    </source>
</evidence>
<dbReference type="OrthoDB" id="10017101at2759"/>
<keyword evidence="3" id="KW-1133">Transmembrane helix</keyword>
<dbReference type="PANTHER" id="PTHR43861:SF1">
    <property type="entry name" value="TRANS-ACONITATE 2-METHYLTRANSFERASE"/>
    <property type="match status" value="1"/>
</dbReference>
<keyword evidence="6" id="KW-1185">Reference proteome</keyword>
<evidence type="ECO:0000256" key="3">
    <source>
        <dbReference type="SAM" id="Phobius"/>
    </source>
</evidence>
<evidence type="ECO:0000256" key="2">
    <source>
        <dbReference type="ARBA" id="ARBA00022679"/>
    </source>
</evidence>
<keyword evidence="3" id="KW-0812">Transmembrane</keyword>
<evidence type="ECO:0000313" key="5">
    <source>
        <dbReference type="EMBL" id="PWN98591.1"/>
    </source>
</evidence>
<dbReference type="Gene3D" id="3.40.50.150">
    <property type="entry name" value="Vaccinia Virus protein VP39"/>
    <property type="match status" value="1"/>
</dbReference>
<dbReference type="RefSeq" id="XP_025598870.1">
    <property type="nucleotide sequence ID" value="XM_025744104.1"/>
</dbReference>
<sequence length="291" mass="31586">MSAPNWHRSDNPAVYNANASFVYSAAATAPVLALLGLQAGERILDLGCGSGELTAQLAAELAPSGGSVVAVDVAQSMLDAAKRFETDNIRWHCVDGQQLEPWLDAQGEREAFDRVFSNAAVNDHEPLRLPMLADHSAPQMHWMNRDPAAVARGVFAALKSDGTFAAELGGFGCATGVRGGMHAALRRRGVDPTLHDPWYYPTDHAYAEILRAAGFTIDSIALVPRPTKVPSGVRGWLKTFGGPFLAPLADDAEREAVVAEVEELLRPDSYDADRDEWTVMYMRLRFRATKP</sequence>
<accession>A0A316ZAI0</accession>
<dbReference type="Proteomes" id="UP000245946">
    <property type="component" value="Unassembled WGS sequence"/>
</dbReference>
<dbReference type="CDD" id="cd02440">
    <property type="entry name" value="AdoMet_MTases"/>
    <property type="match status" value="1"/>
</dbReference>
<name>A0A316ZAI0_9BASI</name>
<dbReference type="GO" id="GO:0032259">
    <property type="term" value="P:methylation"/>
    <property type="evidence" value="ECO:0007669"/>
    <property type="project" value="UniProtKB-KW"/>
</dbReference>
<dbReference type="SUPFAM" id="SSF53335">
    <property type="entry name" value="S-adenosyl-L-methionine-dependent methyltransferases"/>
    <property type="match status" value="1"/>
</dbReference>
<dbReference type="PANTHER" id="PTHR43861">
    <property type="entry name" value="TRANS-ACONITATE 2-METHYLTRANSFERASE-RELATED"/>
    <property type="match status" value="1"/>
</dbReference>
<dbReference type="AlphaFoldDB" id="A0A316ZAI0"/>
<keyword evidence="2 5" id="KW-0808">Transferase</keyword>
<feature type="domain" description="Methyltransferase" evidence="4">
    <location>
        <begin position="43"/>
        <end position="121"/>
    </location>
</feature>
<dbReference type="Pfam" id="PF13649">
    <property type="entry name" value="Methyltransf_25"/>
    <property type="match status" value="1"/>
</dbReference>
<dbReference type="GeneID" id="37271648"/>
<dbReference type="GO" id="GO:0008168">
    <property type="term" value="F:methyltransferase activity"/>
    <property type="evidence" value="ECO:0007669"/>
    <property type="project" value="UniProtKB-KW"/>
</dbReference>
<reference evidence="5 6" key="1">
    <citation type="journal article" date="2018" name="Mol. Biol. Evol.">
        <title>Broad Genomic Sampling Reveals a Smut Pathogenic Ancestry of the Fungal Clade Ustilaginomycotina.</title>
        <authorList>
            <person name="Kijpornyongpan T."/>
            <person name="Mondo S.J."/>
            <person name="Barry K."/>
            <person name="Sandor L."/>
            <person name="Lee J."/>
            <person name="Lipzen A."/>
            <person name="Pangilinan J."/>
            <person name="LaButti K."/>
            <person name="Hainaut M."/>
            <person name="Henrissat B."/>
            <person name="Grigoriev I.V."/>
            <person name="Spatafora J.W."/>
            <person name="Aime M.C."/>
        </authorList>
    </citation>
    <scope>NUCLEOTIDE SEQUENCE [LARGE SCALE GENOMIC DNA]</scope>
    <source>
        <strain evidence="5 6">MCA 4186</strain>
    </source>
</reference>
<protein>
    <submittedName>
        <fullName evidence="5">S-adenosyl-L-methionine-dependent methyltransferase</fullName>
    </submittedName>
</protein>
<organism evidence="5 6">
    <name type="scientific">Tilletiopsis washingtonensis</name>
    <dbReference type="NCBI Taxonomy" id="58919"/>
    <lineage>
        <taxon>Eukaryota</taxon>
        <taxon>Fungi</taxon>
        <taxon>Dikarya</taxon>
        <taxon>Basidiomycota</taxon>
        <taxon>Ustilaginomycotina</taxon>
        <taxon>Exobasidiomycetes</taxon>
        <taxon>Entylomatales</taxon>
        <taxon>Entylomatales incertae sedis</taxon>
        <taxon>Tilletiopsis</taxon>
    </lineage>
</organism>
<evidence type="ECO:0000313" key="6">
    <source>
        <dbReference type="Proteomes" id="UP000245946"/>
    </source>
</evidence>
<dbReference type="InterPro" id="IPR041698">
    <property type="entry name" value="Methyltransf_25"/>
</dbReference>